<comment type="similarity">
    <text evidence="1">Belongs to the phosphatidylethanolamine-binding protein family.</text>
</comment>
<keyword evidence="3" id="KW-1185">Reference proteome</keyword>
<dbReference type="InterPro" id="IPR001858">
    <property type="entry name" value="Phosphatidylethanolamine-bd_CS"/>
</dbReference>
<dbReference type="CDD" id="cd00866">
    <property type="entry name" value="PEBP_euk"/>
    <property type="match status" value="1"/>
</dbReference>
<dbReference type="EMBL" id="KQ964423">
    <property type="protein sequence ID" value="KXN74500.1"/>
    <property type="molecule type" value="Genomic_DNA"/>
</dbReference>
<dbReference type="Gene3D" id="1.20.58.1180">
    <property type="match status" value="1"/>
</dbReference>
<proteinExistence type="inferred from homology"/>
<protein>
    <submittedName>
        <fullName evidence="2">PEBP-like protein</fullName>
    </submittedName>
</protein>
<reference evidence="2 3" key="1">
    <citation type="journal article" date="2015" name="Genome Biol. Evol.">
        <title>Phylogenomic analyses indicate that early fungi evolved digesting cell walls of algal ancestors of land plants.</title>
        <authorList>
            <person name="Chang Y."/>
            <person name="Wang S."/>
            <person name="Sekimoto S."/>
            <person name="Aerts A.L."/>
            <person name="Choi C."/>
            <person name="Clum A."/>
            <person name="LaButti K.M."/>
            <person name="Lindquist E.A."/>
            <person name="Yee Ngan C."/>
            <person name="Ohm R.A."/>
            <person name="Salamov A.A."/>
            <person name="Grigoriev I.V."/>
            <person name="Spatafora J.W."/>
            <person name="Berbee M.L."/>
        </authorList>
    </citation>
    <scope>NUCLEOTIDE SEQUENCE [LARGE SCALE GENOMIC DNA]</scope>
    <source>
        <strain evidence="2 3">NRRL 28638</strain>
    </source>
</reference>
<evidence type="ECO:0000256" key="1">
    <source>
        <dbReference type="ARBA" id="ARBA00007091"/>
    </source>
</evidence>
<dbReference type="SUPFAM" id="SSF49777">
    <property type="entry name" value="PEBP-like"/>
    <property type="match status" value="1"/>
</dbReference>
<dbReference type="AlphaFoldDB" id="A0A137PHN7"/>
<dbReference type="OrthoDB" id="2153661at2759"/>
<dbReference type="InterPro" id="IPR008914">
    <property type="entry name" value="PEBP"/>
</dbReference>
<dbReference type="STRING" id="796925.A0A137PHN7"/>
<dbReference type="Proteomes" id="UP000070444">
    <property type="component" value="Unassembled WGS sequence"/>
</dbReference>
<dbReference type="PANTHER" id="PTHR11362:SF82">
    <property type="entry name" value="PHOSPHATIDYLETHANOLAMINE-BINDING PROTEIN 4"/>
    <property type="match status" value="1"/>
</dbReference>
<dbReference type="InterPro" id="IPR036610">
    <property type="entry name" value="PEBP-like_sf"/>
</dbReference>
<dbReference type="PROSITE" id="PS01220">
    <property type="entry name" value="PBP"/>
    <property type="match status" value="1"/>
</dbReference>
<sequence>MIWNSLVKGSRITGANQLKRFMSTEAFKLPATGVNKTYDQALEYLTQHSNSKLAQAKKIDEQLKDAKLDQAAKSDLQTLKETLLTEAYINLPETQHKFQTGDYNVTEPVYKYLKTQQWNTELKPIIRQRVEQMFVSPDVLHPQSDYLDSHIKLSVEDGEFVECGKFIDAEKTIQAPALSVNTFHEATKHYTLIMIDPDHPNEATQTYQQKPHWIIKNIPLSLTQTKVEGETVLNYIPPHPANGTGTHRYSIILLEQANGDKTELSEFTTGDQALPQFIENNKLTVKGAYFFRSKWSQAVSSIYSDILKIEEPFFGPQPIVNPLVGKDGKLRGRYHNI</sequence>
<name>A0A137PHN7_CONC2</name>
<dbReference type="OMA" id="FRTQWDE"/>
<dbReference type="InterPro" id="IPR035810">
    <property type="entry name" value="PEBP_euk"/>
</dbReference>
<dbReference type="PANTHER" id="PTHR11362">
    <property type="entry name" value="PHOSPHATIDYLETHANOLAMINE-BINDING PROTEIN"/>
    <property type="match status" value="1"/>
</dbReference>
<dbReference type="Pfam" id="PF01161">
    <property type="entry name" value="PBP"/>
    <property type="match status" value="1"/>
</dbReference>
<dbReference type="Gene3D" id="3.90.280.10">
    <property type="entry name" value="PEBP-like"/>
    <property type="match status" value="1"/>
</dbReference>
<organism evidence="2 3">
    <name type="scientific">Conidiobolus coronatus (strain ATCC 28846 / CBS 209.66 / NRRL 28638)</name>
    <name type="common">Delacroixia coronata</name>
    <dbReference type="NCBI Taxonomy" id="796925"/>
    <lineage>
        <taxon>Eukaryota</taxon>
        <taxon>Fungi</taxon>
        <taxon>Fungi incertae sedis</taxon>
        <taxon>Zoopagomycota</taxon>
        <taxon>Entomophthoromycotina</taxon>
        <taxon>Entomophthoromycetes</taxon>
        <taxon>Entomophthorales</taxon>
        <taxon>Ancylistaceae</taxon>
        <taxon>Conidiobolus</taxon>
    </lineage>
</organism>
<evidence type="ECO:0000313" key="3">
    <source>
        <dbReference type="Proteomes" id="UP000070444"/>
    </source>
</evidence>
<gene>
    <name evidence="2" type="ORF">CONCODRAFT_54629</name>
</gene>
<evidence type="ECO:0000313" key="2">
    <source>
        <dbReference type="EMBL" id="KXN74500.1"/>
    </source>
</evidence>
<accession>A0A137PHN7</accession>